<dbReference type="RefSeq" id="WP_048099054.1">
    <property type="nucleotide sequence ID" value="NZ_JFZT01000021.1"/>
</dbReference>
<name>A0A031LS43_9CREN</name>
<protein>
    <submittedName>
        <fullName evidence="1">Uncharacterized protein</fullName>
    </submittedName>
</protein>
<evidence type="ECO:0000313" key="1">
    <source>
        <dbReference type="EMBL" id="EZQ10616.1"/>
    </source>
</evidence>
<dbReference type="Proteomes" id="UP000024332">
    <property type="component" value="Unassembled WGS sequence"/>
</dbReference>
<evidence type="ECO:0000313" key="2">
    <source>
        <dbReference type="Proteomes" id="UP000024332"/>
    </source>
</evidence>
<gene>
    <name evidence="1" type="ORF">CM19_03715</name>
</gene>
<dbReference type="AlphaFoldDB" id="A0A031LS43"/>
<keyword evidence="2" id="KW-1185">Reference proteome</keyword>
<proteinExistence type="predicted"/>
<sequence length="133" mass="14874">MSNVRTTLTPPVSPIIMFYGKSISGELILSRNTQAFQFPLRIVAITLDVIAPNTIPLTSPIGVTLTITFNKRTYLIYRRTFNTHEFHDNVIMGGENAVFTIPARNTAQFTVKAFPIPTKTLLNLLIYTEESNA</sequence>
<reference evidence="1 2" key="1">
    <citation type="submission" date="2014-03" db="EMBL/GenBank/DDBJ databases">
        <title>Draft genome sequence of the novel thermoacidophilic archaea Acidianus copahuensis ALE1 strain, isolated from Copahue volcanic area in Neuquen Argentina.</title>
        <authorList>
            <person name="Urbieta M.S."/>
            <person name="Rascovan N."/>
            <person name="Castro C."/>
            <person name="Revale S."/>
            <person name="Giaveno M.A."/>
            <person name="Vazquez M.P."/>
            <person name="Donati E.R."/>
        </authorList>
    </citation>
    <scope>NUCLEOTIDE SEQUENCE [LARGE SCALE GENOMIC DNA]</scope>
    <source>
        <strain evidence="1 2">ALE1</strain>
    </source>
</reference>
<organism evidence="1 2">
    <name type="scientific">Candidatus Acidianus copahuensis</name>
    <dbReference type="NCBI Taxonomy" id="1160895"/>
    <lineage>
        <taxon>Archaea</taxon>
        <taxon>Thermoproteota</taxon>
        <taxon>Thermoprotei</taxon>
        <taxon>Sulfolobales</taxon>
        <taxon>Sulfolobaceae</taxon>
        <taxon>Acidianus</taxon>
    </lineage>
</organism>
<accession>A0A031LS43</accession>
<dbReference type="EMBL" id="JFZT01000021">
    <property type="protein sequence ID" value="EZQ10616.1"/>
    <property type="molecule type" value="Genomic_DNA"/>
</dbReference>
<comment type="caution">
    <text evidence="1">The sequence shown here is derived from an EMBL/GenBank/DDBJ whole genome shotgun (WGS) entry which is preliminary data.</text>
</comment>